<protein>
    <submittedName>
        <fullName evidence="2">Uncharacterized protein</fullName>
    </submittedName>
</protein>
<feature type="region of interest" description="Disordered" evidence="1">
    <location>
        <begin position="97"/>
        <end position="117"/>
    </location>
</feature>
<evidence type="ECO:0000256" key="1">
    <source>
        <dbReference type="SAM" id="MobiDB-lite"/>
    </source>
</evidence>
<evidence type="ECO:0000313" key="3">
    <source>
        <dbReference type="Proteomes" id="UP000314294"/>
    </source>
</evidence>
<organism evidence="2 3">
    <name type="scientific">Liparis tanakae</name>
    <name type="common">Tanaka's snailfish</name>
    <dbReference type="NCBI Taxonomy" id="230148"/>
    <lineage>
        <taxon>Eukaryota</taxon>
        <taxon>Metazoa</taxon>
        <taxon>Chordata</taxon>
        <taxon>Craniata</taxon>
        <taxon>Vertebrata</taxon>
        <taxon>Euteleostomi</taxon>
        <taxon>Actinopterygii</taxon>
        <taxon>Neopterygii</taxon>
        <taxon>Teleostei</taxon>
        <taxon>Neoteleostei</taxon>
        <taxon>Acanthomorphata</taxon>
        <taxon>Eupercaria</taxon>
        <taxon>Perciformes</taxon>
        <taxon>Cottioidei</taxon>
        <taxon>Cottales</taxon>
        <taxon>Liparidae</taxon>
        <taxon>Liparis</taxon>
    </lineage>
</organism>
<sequence>MVLVSQYEENSVDTDRILRSQPDLGERPPLGGEELRGMTARAYPGDDLRPAHKKQHARKKIVDVLASTAARANASGGTRVASPKAAHMATTAYGVQAHRKPMHTATDSCGEETHAKT</sequence>
<dbReference type="AlphaFoldDB" id="A0A4Z2I687"/>
<keyword evidence="3" id="KW-1185">Reference proteome</keyword>
<dbReference type="Proteomes" id="UP000314294">
    <property type="component" value="Unassembled WGS sequence"/>
</dbReference>
<evidence type="ECO:0000313" key="2">
    <source>
        <dbReference type="EMBL" id="TNN73271.1"/>
    </source>
</evidence>
<feature type="region of interest" description="Disordered" evidence="1">
    <location>
        <begin position="1"/>
        <end position="34"/>
    </location>
</feature>
<name>A0A4Z2I687_9TELE</name>
<gene>
    <name evidence="2" type="ORF">EYF80_016434</name>
</gene>
<comment type="caution">
    <text evidence="2">The sequence shown here is derived from an EMBL/GenBank/DDBJ whole genome shotgun (WGS) entry which is preliminary data.</text>
</comment>
<proteinExistence type="predicted"/>
<reference evidence="2 3" key="1">
    <citation type="submission" date="2019-03" db="EMBL/GenBank/DDBJ databases">
        <title>First draft genome of Liparis tanakae, snailfish: a comprehensive survey of snailfish specific genes.</title>
        <authorList>
            <person name="Kim W."/>
            <person name="Song I."/>
            <person name="Jeong J.-H."/>
            <person name="Kim D."/>
            <person name="Kim S."/>
            <person name="Ryu S."/>
            <person name="Song J.Y."/>
            <person name="Lee S.K."/>
        </authorList>
    </citation>
    <scope>NUCLEOTIDE SEQUENCE [LARGE SCALE GENOMIC DNA]</scope>
    <source>
        <tissue evidence="2">Muscle</tissue>
    </source>
</reference>
<accession>A0A4Z2I687</accession>
<dbReference type="EMBL" id="SRLO01000126">
    <property type="protein sequence ID" value="TNN73271.1"/>
    <property type="molecule type" value="Genomic_DNA"/>
</dbReference>